<dbReference type="GeneID" id="127783403"/>
<dbReference type="InterPro" id="IPR025452">
    <property type="entry name" value="DUF4218"/>
</dbReference>
<dbReference type="InterPro" id="IPR025312">
    <property type="entry name" value="DUF4216"/>
</dbReference>
<feature type="domain" description="DUF4218" evidence="3">
    <location>
        <begin position="687"/>
        <end position="799"/>
    </location>
</feature>
<dbReference type="InterPro" id="IPR029480">
    <property type="entry name" value="Transpos_assoc"/>
</dbReference>
<protein>
    <recommendedName>
        <fullName evidence="7">Transposon protein, putative, CACTA, En/Spm sub-class</fullName>
    </recommendedName>
</protein>
<dbReference type="Pfam" id="PF02992">
    <property type="entry name" value="Transposase_21"/>
    <property type="match status" value="1"/>
</dbReference>
<dbReference type="Pfam" id="PF13952">
    <property type="entry name" value="DUF4216"/>
    <property type="match status" value="1"/>
</dbReference>
<dbReference type="Proteomes" id="UP000007306">
    <property type="component" value="Chromosome 8"/>
</dbReference>
<evidence type="ECO:0000256" key="1">
    <source>
        <dbReference type="SAM" id="MobiDB-lite"/>
    </source>
</evidence>
<evidence type="ECO:0000313" key="5">
    <source>
        <dbReference type="EnsemblPlants" id="ORGLA08G0112700.1"/>
    </source>
</evidence>
<evidence type="ECO:0000313" key="6">
    <source>
        <dbReference type="Proteomes" id="UP000007306"/>
    </source>
</evidence>
<sequence length="1146" mass="132683">MERTWMNCKLFSKEHREGVTEFMDFVSKNLSGSQKILCPCRKCLNRLHQYKGHVEDDLLMYGMSNTYTRWIHHGEQLVMVTGNVEHLNEDIGCNVEHLNEDVSCNVEFETNEPPDDPEDDQMYRMVQDLYPDQNHGPRTKSKFATILEEMKQVLHPGGPYTRFSFVVKLLHIKSFYRISNVAFSAFLDLLSSAFPNCSLPASYAEAKNFIRALGLGYESIHVCPNNCVLFRKELAKKDACPICGASRWKDADSRRKIPEKVLRHFPLIPRLKRMFGSKELSAEAQWHKLKRKPVDNEFSHPADGEAWKDFDRKYEWFANDARNVRLGLATDGFNPFGKMSSSYSMWPVFLIPYNFPPWQCMEQSNFMMCLLIPGPTCPGKDMDLFLQPLVEELLNLWSGVPTLDALTGKEFDLHAAITWCIHDYPALSTLSGRVTRGYYACVRCDKNPCYKRLRNKICYIGHRRFLPVDHIWRRKKDFNGQTEERAQPEEFTQDELMQQLARVEHVRPGNHPNNKKRKRVEEGQCWKRRSTLWDLPYWSNLKLRHNLDVMHIEKNICEALLGTFLDIAGKSKDSVTARLDLEDMGIRKNLHLKDDGNSSCTAPHAPYVMTKAQRKAFCAFIKNVKFPDGYASNLARCVSVDECKVQALKTHDCHILLQRILPAGLRGIMHKEIYEAIAELGNFFQQICAKKLKLDALNKMRGEIPIILCKLEKIFPPAFFDVMVHLCIHLIDDAILRGPVQYGWMYPVERRLLTLKRFVRNMARPEGSIAEAYVANECLTACSRYFADVDTRHNREGRNKERVPMSRCGLSIFQHGANLLGAPRLTYNEKEYDRMVWYVLNNTKEVEPFIEIYMKDLQTAGSHDVEGNLAKEFPGWFRKHLATRRFVNGEQIDEDLYALASLPLLRVRIFSGCIVDGVRYHTVERESSRRTQNSGVMVEGTHNGEDIDFYGQLKEVIQLQYNSDADSQRTVVLFKCDWFDTCSKKSRMKNDGYFKSISHGSCWYKDDAFILATQATKVFYLDDNKHGEPWKVVQKFSHRHLWNVNEEENDDRQEGGVDLTYQDDEQEISRVETMEGSLVDEQPVNEDGISVPKSLVDQIRRQRDLEVEEDDLYNDDDDDDTLGQYDSENECTIMIPNDDGEYSDVE</sequence>
<dbReference type="STRING" id="4538.I1QI76"/>
<dbReference type="KEGG" id="ogl:127783403"/>
<feature type="region of interest" description="Disordered" evidence="1">
    <location>
        <begin position="1106"/>
        <end position="1146"/>
    </location>
</feature>
<proteinExistence type="predicted"/>
<dbReference type="RefSeq" id="XP_052166632.1">
    <property type="nucleotide sequence ID" value="XM_052310672.1"/>
</dbReference>
<feature type="compositionally biased region" description="Acidic residues" evidence="1">
    <location>
        <begin position="1106"/>
        <end position="1121"/>
    </location>
</feature>
<name>I1QI76_ORYGL</name>
<dbReference type="EnsemblPlants" id="ORGLA08G0112700.1">
    <property type="protein sequence ID" value="ORGLA08G0112700.1"/>
    <property type="gene ID" value="ORGLA08G0112700"/>
</dbReference>
<keyword evidence="6" id="KW-1185">Reference proteome</keyword>
<dbReference type="Pfam" id="PF13963">
    <property type="entry name" value="Transpos_assoc"/>
    <property type="match status" value="1"/>
</dbReference>
<dbReference type="Gramene" id="ORGLA08G0112700.1">
    <property type="protein sequence ID" value="ORGLA08G0112700.1"/>
    <property type="gene ID" value="ORGLA08G0112700"/>
</dbReference>
<dbReference type="HOGENOM" id="CLU_012006_8_0_1"/>
<dbReference type="PANTHER" id="PTHR48258">
    <property type="entry name" value="DUF4218 DOMAIN-CONTAINING PROTEIN-RELATED"/>
    <property type="match status" value="1"/>
</dbReference>
<evidence type="ECO:0000259" key="3">
    <source>
        <dbReference type="Pfam" id="PF13960"/>
    </source>
</evidence>
<evidence type="ECO:0008006" key="7">
    <source>
        <dbReference type="Google" id="ProtNLM"/>
    </source>
</evidence>
<organism evidence="5 6">
    <name type="scientific">Oryza glaberrima</name>
    <name type="common">African rice</name>
    <dbReference type="NCBI Taxonomy" id="4538"/>
    <lineage>
        <taxon>Eukaryota</taxon>
        <taxon>Viridiplantae</taxon>
        <taxon>Streptophyta</taxon>
        <taxon>Embryophyta</taxon>
        <taxon>Tracheophyta</taxon>
        <taxon>Spermatophyta</taxon>
        <taxon>Magnoliopsida</taxon>
        <taxon>Liliopsida</taxon>
        <taxon>Poales</taxon>
        <taxon>Poaceae</taxon>
        <taxon>BOP clade</taxon>
        <taxon>Oryzoideae</taxon>
        <taxon>Oryzeae</taxon>
        <taxon>Oryzinae</taxon>
        <taxon>Oryza</taxon>
    </lineage>
</organism>
<accession>I1QI76</accession>
<dbReference type="Pfam" id="PF13960">
    <property type="entry name" value="DUF4218"/>
    <property type="match status" value="1"/>
</dbReference>
<dbReference type="OMA" id="WFANDAR"/>
<evidence type="ECO:0000259" key="4">
    <source>
        <dbReference type="Pfam" id="PF13963"/>
    </source>
</evidence>
<dbReference type="PANTHER" id="PTHR48258:SF14">
    <property type="entry name" value="OS02G0583300 PROTEIN"/>
    <property type="match status" value="1"/>
</dbReference>
<reference evidence="5 6" key="2">
    <citation type="submission" date="2018-04" db="EMBL/GenBank/DDBJ databases">
        <title>OglaRS2 (Oryza glaberrima Reference Sequence Version 2).</title>
        <authorList>
            <person name="Zhang J."/>
            <person name="Kudrna D."/>
            <person name="Lee S."/>
            <person name="Talag J."/>
            <person name="Rajasekar S."/>
            <person name="Wing R.A."/>
        </authorList>
    </citation>
    <scope>NUCLEOTIDE SEQUENCE [LARGE SCALE GENOMIC DNA]</scope>
    <source>
        <strain evidence="5 6">cv. IRGC 96717</strain>
    </source>
</reference>
<feature type="domain" description="Transposase-associated" evidence="4">
    <location>
        <begin position="3"/>
        <end position="75"/>
    </location>
</feature>
<dbReference type="InterPro" id="IPR004242">
    <property type="entry name" value="Transposase_21"/>
</dbReference>
<dbReference type="eggNOG" id="ENOG502QWJJ">
    <property type="taxonomic scope" value="Eukaryota"/>
</dbReference>
<feature type="domain" description="DUF4216" evidence="2">
    <location>
        <begin position="957"/>
        <end position="1033"/>
    </location>
</feature>
<reference evidence="5" key="1">
    <citation type="submission" date="2015-06" db="UniProtKB">
        <authorList>
            <consortium name="EnsemblPlants"/>
        </authorList>
    </citation>
    <scope>IDENTIFICATION</scope>
</reference>
<gene>
    <name evidence="5" type="primary">LOC127783403</name>
</gene>
<evidence type="ECO:0000259" key="2">
    <source>
        <dbReference type="Pfam" id="PF13952"/>
    </source>
</evidence>
<dbReference type="AlphaFoldDB" id="I1QI76"/>